<accession>A0A6C0EH53</accession>
<evidence type="ECO:0000313" key="2">
    <source>
        <dbReference type="EMBL" id="QHT26655.1"/>
    </source>
</evidence>
<organism evidence="2">
    <name type="scientific">viral metagenome</name>
    <dbReference type="NCBI Taxonomy" id="1070528"/>
    <lineage>
        <taxon>unclassified sequences</taxon>
        <taxon>metagenomes</taxon>
        <taxon>organismal metagenomes</taxon>
    </lineage>
</organism>
<keyword evidence="1" id="KW-1133">Transmembrane helix</keyword>
<feature type="transmembrane region" description="Helical" evidence="1">
    <location>
        <begin position="12"/>
        <end position="31"/>
    </location>
</feature>
<dbReference type="AlphaFoldDB" id="A0A6C0EH53"/>
<dbReference type="EMBL" id="MN739800">
    <property type="protein sequence ID" value="QHT26655.1"/>
    <property type="molecule type" value="Genomic_DNA"/>
</dbReference>
<name>A0A6C0EH53_9ZZZZ</name>
<evidence type="ECO:0000256" key="1">
    <source>
        <dbReference type="SAM" id="Phobius"/>
    </source>
</evidence>
<keyword evidence="1" id="KW-0472">Membrane</keyword>
<keyword evidence="1" id="KW-0812">Transmembrane</keyword>
<sequence>MTFIIYYSLENINFKHIIYIFFFIIVIFQFFHNN</sequence>
<reference evidence="2" key="1">
    <citation type="journal article" date="2020" name="Nature">
        <title>Giant virus diversity and host interactions through global metagenomics.</title>
        <authorList>
            <person name="Schulz F."/>
            <person name="Roux S."/>
            <person name="Paez-Espino D."/>
            <person name="Jungbluth S."/>
            <person name="Walsh D.A."/>
            <person name="Denef V.J."/>
            <person name="McMahon K.D."/>
            <person name="Konstantinidis K.T."/>
            <person name="Eloe-Fadrosh E.A."/>
            <person name="Kyrpides N.C."/>
            <person name="Woyke T."/>
        </authorList>
    </citation>
    <scope>NUCLEOTIDE SEQUENCE</scope>
    <source>
        <strain evidence="2">GVMAG-M-3300023179-2</strain>
    </source>
</reference>
<protein>
    <submittedName>
        <fullName evidence="2">Uncharacterized protein</fullName>
    </submittedName>
</protein>
<proteinExistence type="predicted"/>